<dbReference type="EMBL" id="CADEAL010004431">
    <property type="protein sequence ID" value="CAB1459431.1"/>
    <property type="molecule type" value="Genomic_DNA"/>
</dbReference>
<proteinExistence type="predicted"/>
<gene>
    <name evidence="1" type="ORF">PLEPLA_LOCUS47268</name>
</gene>
<protein>
    <submittedName>
        <fullName evidence="1">Uncharacterized protein</fullName>
    </submittedName>
</protein>
<dbReference type="Proteomes" id="UP001153269">
    <property type="component" value="Unassembled WGS sequence"/>
</dbReference>
<evidence type="ECO:0000313" key="1">
    <source>
        <dbReference type="EMBL" id="CAB1459431.1"/>
    </source>
</evidence>
<comment type="caution">
    <text evidence="1">The sequence shown here is derived from an EMBL/GenBank/DDBJ whole genome shotgun (WGS) entry which is preliminary data.</text>
</comment>
<reference evidence="1" key="1">
    <citation type="submission" date="2020-03" db="EMBL/GenBank/DDBJ databases">
        <authorList>
            <person name="Weist P."/>
        </authorList>
    </citation>
    <scope>NUCLEOTIDE SEQUENCE</scope>
</reference>
<evidence type="ECO:0000313" key="2">
    <source>
        <dbReference type="Proteomes" id="UP001153269"/>
    </source>
</evidence>
<accession>A0A9N7W310</accession>
<name>A0A9N7W310_PLEPL</name>
<organism evidence="1 2">
    <name type="scientific">Pleuronectes platessa</name>
    <name type="common">European plaice</name>
    <dbReference type="NCBI Taxonomy" id="8262"/>
    <lineage>
        <taxon>Eukaryota</taxon>
        <taxon>Metazoa</taxon>
        <taxon>Chordata</taxon>
        <taxon>Craniata</taxon>
        <taxon>Vertebrata</taxon>
        <taxon>Euteleostomi</taxon>
        <taxon>Actinopterygii</taxon>
        <taxon>Neopterygii</taxon>
        <taxon>Teleostei</taxon>
        <taxon>Neoteleostei</taxon>
        <taxon>Acanthomorphata</taxon>
        <taxon>Carangaria</taxon>
        <taxon>Pleuronectiformes</taxon>
        <taxon>Pleuronectoidei</taxon>
        <taxon>Pleuronectidae</taxon>
        <taxon>Pleuronectes</taxon>
    </lineage>
</organism>
<dbReference type="AlphaFoldDB" id="A0A9N7W310"/>
<keyword evidence="2" id="KW-1185">Reference proteome</keyword>
<sequence>MVSRTRPVDSLPPCKFISYHDPTVARLSLQTLLPSKRQLILMKSPLGVAPVDIKGWGRACRSLFGKTRGGADEWDTAPFVLCLLVAFWTISDTSCRSCRGFQCLKMFGSRTSCEELKEDN</sequence>